<accession>A0A067MVE3</accession>
<gene>
    <name evidence="1" type="ORF">BOTBODRAFT_185198</name>
</gene>
<dbReference type="InParanoid" id="A0A067MVE3"/>
<evidence type="ECO:0000313" key="1">
    <source>
        <dbReference type="EMBL" id="KDQ18675.1"/>
    </source>
</evidence>
<sequence>MGTRGYRVYRHKARFFAHYNHYDSYPDKYGTQVLSEIPRGVEFEKWLMRMRRQLDEELEAWEKEECPRGERKDDFITAVRPKISLHIEWIYELDLDELGFYVNSRPYFRLDHLPPHDIFLQSIASGNTPQEYRYTRSLQPLLSADDIVVGAHGLAGVGSVVPIHDLLAVGEEPSRAESVWATFLGAVMRYLLSGLYDIRVPENTEDELAAQDVALTFAVLNVALSTSFFAEGKGSLPPVLLEGEFWWAQRDICILTATDLDDGHKVEMSISKLRAAAMAKAGTPDVVYGVLASVFYIVIVRVDKTSGGTVKRTPVFHFFPLHSSAPPTQGISALVRLRKHVFTPPSLPLDHPLSGVTDAALGVLAGISPDFTHVADRASAAEIFLKYPILGPYPLLGLTHGADGDPGFSTIAGDSLVVVQLLSEFSPRPVTIEVECFPPLHLVINVHGS</sequence>
<proteinExistence type="predicted"/>
<keyword evidence="2" id="KW-1185">Reference proteome</keyword>
<dbReference type="EMBL" id="KL198021">
    <property type="protein sequence ID" value="KDQ18675.1"/>
    <property type="molecule type" value="Genomic_DNA"/>
</dbReference>
<dbReference type="OrthoDB" id="3229878at2759"/>
<dbReference type="STRING" id="930990.A0A067MVE3"/>
<dbReference type="Proteomes" id="UP000027195">
    <property type="component" value="Unassembled WGS sequence"/>
</dbReference>
<reference evidence="2" key="1">
    <citation type="journal article" date="2014" name="Proc. Natl. Acad. Sci. U.S.A.">
        <title>Extensive sampling of basidiomycete genomes demonstrates inadequacy of the white-rot/brown-rot paradigm for wood decay fungi.</title>
        <authorList>
            <person name="Riley R."/>
            <person name="Salamov A.A."/>
            <person name="Brown D.W."/>
            <person name="Nagy L.G."/>
            <person name="Floudas D."/>
            <person name="Held B.W."/>
            <person name="Levasseur A."/>
            <person name="Lombard V."/>
            <person name="Morin E."/>
            <person name="Otillar R."/>
            <person name="Lindquist E.A."/>
            <person name="Sun H."/>
            <person name="LaButti K.M."/>
            <person name="Schmutz J."/>
            <person name="Jabbour D."/>
            <person name="Luo H."/>
            <person name="Baker S.E."/>
            <person name="Pisabarro A.G."/>
            <person name="Walton J.D."/>
            <person name="Blanchette R.A."/>
            <person name="Henrissat B."/>
            <person name="Martin F."/>
            <person name="Cullen D."/>
            <person name="Hibbett D.S."/>
            <person name="Grigoriev I.V."/>
        </authorList>
    </citation>
    <scope>NUCLEOTIDE SEQUENCE [LARGE SCALE GENOMIC DNA]</scope>
    <source>
        <strain evidence="2">FD-172 SS1</strain>
    </source>
</reference>
<dbReference type="HOGENOM" id="CLU_034206_0_0_1"/>
<evidence type="ECO:0000313" key="2">
    <source>
        <dbReference type="Proteomes" id="UP000027195"/>
    </source>
</evidence>
<organism evidence="1 2">
    <name type="scientific">Botryobasidium botryosum (strain FD-172 SS1)</name>
    <dbReference type="NCBI Taxonomy" id="930990"/>
    <lineage>
        <taxon>Eukaryota</taxon>
        <taxon>Fungi</taxon>
        <taxon>Dikarya</taxon>
        <taxon>Basidiomycota</taxon>
        <taxon>Agaricomycotina</taxon>
        <taxon>Agaricomycetes</taxon>
        <taxon>Cantharellales</taxon>
        <taxon>Botryobasidiaceae</taxon>
        <taxon>Botryobasidium</taxon>
    </lineage>
</organism>
<dbReference type="AlphaFoldDB" id="A0A067MVE3"/>
<protein>
    <submittedName>
        <fullName evidence="1">Uncharacterized protein</fullName>
    </submittedName>
</protein>
<name>A0A067MVE3_BOTB1</name>